<dbReference type="EMBL" id="JANHOG010002009">
    <property type="protein sequence ID" value="KAJ3528586.1"/>
    <property type="molecule type" value="Genomic_DNA"/>
</dbReference>
<name>A0ACC1RYZ7_9APHY</name>
<gene>
    <name evidence="1" type="ORF">NM688_g7979</name>
</gene>
<reference evidence="1" key="1">
    <citation type="submission" date="2022-07" db="EMBL/GenBank/DDBJ databases">
        <title>Genome Sequence of Phlebia brevispora.</title>
        <authorList>
            <person name="Buettner E."/>
        </authorList>
    </citation>
    <scope>NUCLEOTIDE SEQUENCE</scope>
    <source>
        <strain evidence="1">MPL23</strain>
    </source>
</reference>
<proteinExistence type="predicted"/>
<protein>
    <submittedName>
        <fullName evidence="1">Uncharacterized protein</fullName>
    </submittedName>
</protein>
<evidence type="ECO:0000313" key="2">
    <source>
        <dbReference type="Proteomes" id="UP001148662"/>
    </source>
</evidence>
<organism evidence="1 2">
    <name type="scientific">Phlebia brevispora</name>
    <dbReference type="NCBI Taxonomy" id="194682"/>
    <lineage>
        <taxon>Eukaryota</taxon>
        <taxon>Fungi</taxon>
        <taxon>Dikarya</taxon>
        <taxon>Basidiomycota</taxon>
        <taxon>Agaricomycotina</taxon>
        <taxon>Agaricomycetes</taxon>
        <taxon>Polyporales</taxon>
        <taxon>Meruliaceae</taxon>
        <taxon>Phlebia</taxon>
    </lineage>
</organism>
<keyword evidence="2" id="KW-1185">Reference proteome</keyword>
<sequence length="389" mass="43466">MMAVRRWIHIPGASSSNVRSSVHDLLVHSDPPTKAQFLAATMSSNSSWTPDEPYDTLFLERTFMAGDVICGVGFGIQLVMYSYCAAYLWKQRRVRRHSLFILSYITLIFIVETIFVAVQARTVQICYIDNRNYPGGPWQYFLATQNLPVNVMFYATLFIITFLCDCLVLWRCWIIWTASGRVLAYVVAVIPGLMVLASFAMGVLWTLQSSQPGLSFYSALPLAYGTSYYAISLSINILLTVLIMIRLYQYRRAVLSSLPAEHAKHYLSLATVLIESATLYSVFALLFLVTYAIDNPINEVCLGIAQATQQISTYLIIYRLADGRAWKSDTLGNALTTVQFGLRTLGKTTMETETETVGGPEPYPEASGSRVFVSEKEKAQSPSVADDMV</sequence>
<comment type="caution">
    <text evidence="1">The sequence shown here is derived from an EMBL/GenBank/DDBJ whole genome shotgun (WGS) entry which is preliminary data.</text>
</comment>
<accession>A0ACC1RYZ7</accession>
<dbReference type="Proteomes" id="UP001148662">
    <property type="component" value="Unassembled WGS sequence"/>
</dbReference>
<evidence type="ECO:0000313" key="1">
    <source>
        <dbReference type="EMBL" id="KAJ3528586.1"/>
    </source>
</evidence>